<protein>
    <submittedName>
        <fullName evidence="1">Uncharacterized protein</fullName>
    </submittedName>
</protein>
<dbReference type="GeneID" id="29557886"/>
<evidence type="ECO:0000313" key="1">
    <source>
        <dbReference type="EMBL" id="GBQ85754.1"/>
    </source>
</evidence>
<organism evidence="1 2">
    <name type="scientific">Acetobacter malorum DSM 14337</name>
    <dbReference type="NCBI Taxonomy" id="1307910"/>
    <lineage>
        <taxon>Bacteria</taxon>
        <taxon>Pseudomonadati</taxon>
        <taxon>Pseudomonadota</taxon>
        <taxon>Alphaproteobacteria</taxon>
        <taxon>Acetobacterales</taxon>
        <taxon>Acetobacteraceae</taxon>
        <taxon>Acetobacter</taxon>
    </lineage>
</organism>
<comment type="caution">
    <text evidence="1">The sequence shown here is derived from an EMBL/GenBank/DDBJ whole genome shotgun (WGS) entry which is preliminary data.</text>
</comment>
<gene>
    <name evidence="1" type="ORF">AA14337_3155</name>
</gene>
<accession>A0ABQ0PZX8</accession>
<sequence length="64" mass="7096">MSDSQSQHFPVGEPWSIRIIKRRKGDPIVTFTSPSGVIYPRRISPPLGKTTLLHDILQKGLGNA</sequence>
<name>A0ABQ0PZX8_9PROT</name>
<proteinExistence type="predicted"/>
<dbReference type="Proteomes" id="UP001065047">
    <property type="component" value="Unassembled WGS sequence"/>
</dbReference>
<reference evidence="1" key="1">
    <citation type="submission" date="2013-04" db="EMBL/GenBank/DDBJ databases">
        <title>The genome sequencing project of 58 acetic acid bacteria.</title>
        <authorList>
            <person name="Okamoto-Kainuma A."/>
            <person name="Ishikawa M."/>
            <person name="Umino S."/>
            <person name="Koizumi Y."/>
            <person name="Shiwa Y."/>
            <person name="Yoshikawa H."/>
            <person name="Matsutani M."/>
            <person name="Matsushita K."/>
        </authorList>
    </citation>
    <scope>NUCLEOTIDE SEQUENCE</scope>
    <source>
        <strain evidence="1">DSM 14337</strain>
    </source>
</reference>
<evidence type="ECO:0000313" key="2">
    <source>
        <dbReference type="Proteomes" id="UP001065047"/>
    </source>
</evidence>
<dbReference type="RefSeq" id="WP_061506353.1">
    <property type="nucleotide sequence ID" value="NZ_BAPF01000054.1"/>
</dbReference>
<dbReference type="EMBL" id="BAPF01000054">
    <property type="protein sequence ID" value="GBQ85754.1"/>
    <property type="molecule type" value="Genomic_DNA"/>
</dbReference>
<keyword evidence="2" id="KW-1185">Reference proteome</keyword>